<feature type="transmembrane region" description="Helical" evidence="1">
    <location>
        <begin position="12"/>
        <end position="37"/>
    </location>
</feature>
<dbReference type="AlphaFoldDB" id="A0A1D7TGZ7"/>
<keyword evidence="3" id="KW-1185">Reference proteome</keyword>
<evidence type="ECO:0000313" key="3">
    <source>
        <dbReference type="Proteomes" id="UP000094609"/>
    </source>
</evidence>
<feature type="transmembrane region" description="Helical" evidence="1">
    <location>
        <begin position="49"/>
        <end position="69"/>
    </location>
</feature>
<keyword evidence="1" id="KW-1133">Transmembrane helix</keyword>
<proteinExistence type="predicted"/>
<evidence type="ECO:0000313" key="2">
    <source>
        <dbReference type="EMBL" id="AOO64210.1"/>
    </source>
</evidence>
<evidence type="ECO:0000256" key="1">
    <source>
        <dbReference type="SAM" id="Phobius"/>
    </source>
</evidence>
<keyword evidence="1" id="KW-0472">Membrane</keyword>
<organism evidence="2 3">
    <name type="scientific">Sulfurospirillum halorespirans DSM 13726</name>
    <dbReference type="NCBI Taxonomy" id="1193502"/>
    <lineage>
        <taxon>Bacteria</taxon>
        <taxon>Pseudomonadati</taxon>
        <taxon>Campylobacterota</taxon>
        <taxon>Epsilonproteobacteria</taxon>
        <taxon>Campylobacterales</taxon>
        <taxon>Sulfurospirillaceae</taxon>
        <taxon>Sulfurospirillum</taxon>
    </lineage>
</organism>
<dbReference type="EMBL" id="CP017111">
    <property type="protein sequence ID" value="AOO64210.1"/>
    <property type="molecule type" value="Genomic_DNA"/>
</dbReference>
<dbReference type="Proteomes" id="UP000094609">
    <property type="component" value="Chromosome"/>
</dbReference>
<gene>
    <name evidence="2" type="ORF">SHALO_0414</name>
</gene>
<accession>A0A1D7TGZ7</accession>
<dbReference type="KEGG" id="shal:SHALO_0414"/>
<dbReference type="RefSeq" id="WP_069477168.1">
    <property type="nucleotide sequence ID" value="NZ_CP017111.1"/>
</dbReference>
<reference evidence="3" key="1">
    <citation type="submission" date="2016-08" db="EMBL/GenBank/DDBJ databases">
        <title>Complete genome sequence of the organohalide-respiring Epsilonproteobacterium Sulfurospirillum halorespirans.</title>
        <authorList>
            <person name="Goris T."/>
            <person name="Zimmermann J."/>
            <person name="Schenz B."/>
            <person name="Lemos M."/>
            <person name="Hackermueller J."/>
            <person name="Diekert G."/>
        </authorList>
    </citation>
    <scope>NUCLEOTIDE SEQUENCE [LARGE SCALE GENOMIC DNA]</scope>
    <source>
        <strain>DSM 13726</strain>
        <strain evidence="3">PCE-M2</strain>
    </source>
</reference>
<sequence>MLSMIRDYLIMVLAKIIVGAFFGGLVLFGFFILYWIFRDYATAVTTIKATLICDAAKFFSLLLLVGCFFHTAEYKSTPKKSEFNTCKYLDRVFFEHDTGSKMY</sequence>
<keyword evidence="1" id="KW-0812">Transmembrane</keyword>
<name>A0A1D7TGZ7_9BACT</name>
<protein>
    <submittedName>
        <fullName evidence="2">Putative membrane protein</fullName>
    </submittedName>
</protein>